<dbReference type="InterPro" id="IPR038019">
    <property type="entry name" value="PRib_AMP_CycHydrolase_sf"/>
</dbReference>
<reference evidence="15" key="2">
    <citation type="journal article" date="2021" name="PeerJ">
        <title>Extensive microbial diversity within the chicken gut microbiome revealed by metagenomics and culture.</title>
        <authorList>
            <person name="Gilroy R."/>
            <person name="Ravi A."/>
            <person name="Getino M."/>
            <person name="Pursley I."/>
            <person name="Horton D.L."/>
            <person name="Alikhan N.F."/>
            <person name="Baker D."/>
            <person name="Gharbi K."/>
            <person name="Hall N."/>
            <person name="Watson M."/>
            <person name="Adriaenssens E.M."/>
            <person name="Foster-Nyarko E."/>
            <person name="Jarju S."/>
            <person name="Secka A."/>
            <person name="Antonio M."/>
            <person name="Oren A."/>
            <person name="Chaudhuri R.R."/>
            <person name="La Ragione R."/>
            <person name="Hildebrand F."/>
            <person name="Pallen M.J."/>
        </authorList>
    </citation>
    <scope>NUCLEOTIDE SEQUENCE</scope>
    <source>
        <strain evidence="15">17213</strain>
    </source>
</reference>
<evidence type="ECO:0000259" key="14">
    <source>
        <dbReference type="Pfam" id="PF01502"/>
    </source>
</evidence>
<evidence type="ECO:0000256" key="6">
    <source>
        <dbReference type="ARBA" id="ARBA00008299"/>
    </source>
</evidence>
<dbReference type="GO" id="GO:0004636">
    <property type="term" value="F:phosphoribosyl-ATP diphosphatase activity"/>
    <property type="evidence" value="ECO:0007669"/>
    <property type="project" value="UniProtKB-EC"/>
</dbReference>
<dbReference type="PANTHER" id="PTHR42945">
    <property type="entry name" value="HISTIDINE BIOSYNTHESIS BIFUNCTIONAL PROTEIN"/>
    <property type="match status" value="1"/>
</dbReference>
<evidence type="ECO:0000256" key="12">
    <source>
        <dbReference type="ARBA" id="ARBA00022801"/>
    </source>
</evidence>
<comment type="pathway">
    <text evidence="3">Amino-acid biosynthesis; L-histidine biosynthesis; L-histidine from 5-phospho-alpha-D-ribose 1-diphosphate: step 3/9.</text>
</comment>
<evidence type="ECO:0000256" key="8">
    <source>
        <dbReference type="ARBA" id="ARBA00012721"/>
    </source>
</evidence>
<comment type="pathway">
    <text evidence="4">Amino-acid biosynthesis; L-histidine biosynthesis; L-histidine from 5-phospho-alpha-D-ribose 1-diphosphate: step 2/9.</text>
</comment>
<protein>
    <recommendedName>
        <fullName evidence="9">Histidine biosynthesis bifunctional protein HisIE</fullName>
        <ecNumber evidence="8">3.5.4.19</ecNumber>
        <ecNumber evidence="7">3.6.1.31</ecNumber>
    </recommendedName>
</protein>
<gene>
    <name evidence="15" type="primary">hisI</name>
    <name evidence="15" type="ORF">IAB19_07260</name>
</gene>
<dbReference type="AlphaFoldDB" id="A0A9D9DBR1"/>
<dbReference type="GO" id="GO:0000105">
    <property type="term" value="P:L-histidine biosynthetic process"/>
    <property type="evidence" value="ECO:0007669"/>
    <property type="project" value="UniProtKB-KW"/>
</dbReference>
<dbReference type="GO" id="GO:0004635">
    <property type="term" value="F:phosphoribosyl-AMP cyclohydrolase activity"/>
    <property type="evidence" value="ECO:0007669"/>
    <property type="project" value="UniProtKB-EC"/>
</dbReference>
<dbReference type="Pfam" id="PF01502">
    <property type="entry name" value="PRA-CH"/>
    <property type="match status" value="1"/>
</dbReference>
<keyword evidence="10" id="KW-0963">Cytoplasm</keyword>
<evidence type="ECO:0000256" key="3">
    <source>
        <dbReference type="ARBA" id="ARBA00005169"/>
    </source>
</evidence>
<dbReference type="EC" id="3.5.4.19" evidence="8"/>
<evidence type="ECO:0000313" key="15">
    <source>
        <dbReference type="EMBL" id="MBO8416158.1"/>
    </source>
</evidence>
<evidence type="ECO:0000256" key="4">
    <source>
        <dbReference type="ARBA" id="ARBA00005204"/>
    </source>
</evidence>
<keyword evidence="11" id="KW-0028">Amino-acid biosynthesis</keyword>
<organism evidence="15 16">
    <name type="scientific">Candidatus Avisuccinivibrio stercorigallinarum</name>
    <dbReference type="NCBI Taxonomy" id="2840704"/>
    <lineage>
        <taxon>Bacteria</taxon>
        <taxon>Pseudomonadati</taxon>
        <taxon>Pseudomonadota</taxon>
        <taxon>Gammaproteobacteria</taxon>
        <taxon>Aeromonadales</taxon>
        <taxon>Succinivibrionaceae</taxon>
        <taxon>Succinivibrionaceae incertae sedis</taxon>
        <taxon>Candidatus Avisuccinivibrio</taxon>
    </lineage>
</organism>
<dbReference type="EMBL" id="JADINH010000152">
    <property type="protein sequence ID" value="MBO8416158.1"/>
    <property type="molecule type" value="Genomic_DNA"/>
</dbReference>
<comment type="similarity">
    <text evidence="6">In the N-terminal section; belongs to the PRA-CH family.</text>
</comment>
<dbReference type="InterPro" id="IPR002496">
    <property type="entry name" value="PRib_AMP_CycHydrolase_dom"/>
</dbReference>
<comment type="catalytic activity">
    <reaction evidence="2">
        <text>1-(5-phospho-beta-D-ribosyl)-ATP + H2O = 1-(5-phospho-beta-D-ribosyl)-5'-AMP + diphosphate + H(+)</text>
        <dbReference type="Rhea" id="RHEA:22828"/>
        <dbReference type="ChEBI" id="CHEBI:15377"/>
        <dbReference type="ChEBI" id="CHEBI:15378"/>
        <dbReference type="ChEBI" id="CHEBI:33019"/>
        <dbReference type="ChEBI" id="CHEBI:59457"/>
        <dbReference type="ChEBI" id="CHEBI:73183"/>
        <dbReference type="EC" id="3.6.1.31"/>
    </reaction>
</comment>
<comment type="caution">
    <text evidence="15">The sequence shown here is derived from an EMBL/GenBank/DDBJ whole genome shotgun (WGS) entry which is preliminary data.</text>
</comment>
<evidence type="ECO:0000256" key="13">
    <source>
        <dbReference type="ARBA" id="ARBA00023102"/>
    </source>
</evidence>
<evidence type="ECO:0000256" key="9">
    <source>
        <dbReference type="ARBA" id="ARBA00017720"/>
    </source>
</evidence>
<dbReference type="PANTHER" id="PTHR42945:SF9">
    <property type="entry name" value="HISTIDINE BIOSYNTHESIS BIFUNCTIONAL PROTEIN HISIE"/>
    <property type="match status" value="1"/>
</dbReference>
<comment type="catalytic activity">
    <reaction evidence="1">
        <text>1-(5-phospho-beta-D-ribosyl)-5'-AMP + H2O = 1-(5-phospho-beta-D-ribosyl)-5-[(5-phospho-beta-D-ribosylamino)methylideneamino]imidazole-4-carboxamide</text>
        <dbReference type="Rhea" id="RHEA:20049"/>
        <dbReference type="ChEBI" id="CHEBI:15377"/>
        <dbReference type="ChEBI" id="CHEBI:58435"/>
        <dbReference type="ChEBI" id="CHEBI:59457"/>
        <dbReference type="EC" id="3.5.4.19"/>
    </reaction>
</comment>
<dbReference type="EC" id="3.6.1.31" evidence="7"/>
<dbReference type="Gene3D" id="3.10.20.810">
    <property type="entry name" value="Phosphoribosyl-AMP cyclohydrolase"/>
    <property type="match status" value="1"/>
</dbReference>
<comment type="similarity">
    <text evidence="5">In the C-terminal section; belongs to the PRA-PH family.</text>
</comment>
<evidence type="ECO:0000256" key="2">
    <source>
        <dbReference type="ARBA" id="ARBA00001460"/>
    </source>
</evidence>
<name>A0A9D9DBR1_9GAMM</name>
<proteinExistence type="inferred from homology"/>
<feature type="domain" description="Phosphoribosyl-AMP cyclohydrolase" evidence="14">
    <location>
        <begin position="27"/>
        <end position="99"/>
    </location>
</feature>
<keyword evidence="13" id="KW-0368">Histidine biosynthesis</keyword>
<dbReference type="NCBIfam" id="NF000768">
    <property type="entry name" value="PRK00051.1"/>
    <property type="match status" value="1"/>
</dbReference>
<reference evidence="15" key="1">
    <citation type="submission" date="2020-10" db="EMBL/GenBank/DDBJ databases">
        <authorList>
            <person name="Gilroy R."/>
        </authorList>
    </citation>
    <scope>NUCLEOTIDE SEQUENCE</scope>
    <source>
        <strain evidence="15">17213</strain>
    </source>
</reference>
<evidence type="ECO:0000313" key="16">
    <source>
        <dbReference type="Proteomes" id="UP000823631"/>
    </source>
</evidence>
<keyword evidence="12 15" id="KW-0378">Hydrolase</keyword>
<evidence type="ECO:0000256" key="11">
    <source>
        <dbReference type="ARBA" id="ARBA00022605"/>
    </source>
</evidence>
<evidence type="ECO:0000256" key="1">
    <source>
        <dbReference type="ARBA" id="ARBA00000024"/>
    </source>
</evidence>
<sequence>MDELNFEKGHGLIPAIIQHVQTGQVLMLGYMNKESLQKTMDTGLATFYSRDRQKLWTKGEESGNFLHVRSMCTDCDSDTLLVLALPDGPTCHKGTTSCFDASPFADATARYLMARKEEQHHE</sequence>
<evidence type="ECO:0000256" key="7">
    <source>
        <dbReference type="ARBA" id="ARBA00012414"/>
    </source>
</evidence>
<accession>A0A9D9DBR1</accession>
<evidence type="ECO:0000256" key="10">
    <source>
        <dbReference type="ARBA" id="ARBA00022490"/>
    </source>
</evidence>
<dbReference type="Proteomes" id="UP000823631">
    <property type="component" value="Unassembled WGS sequence"/>
</dbReference>
<dbReference type="SUPFAM" id="SSF141734">
    <property type="entry name" value="HisI-like"/>
    <property type="match status" value="1"/>
</dbReference>
<dbReference type="FunFam" id="3.10.20.810:FF:000001">
    <property type="entry name" value="Histidine biosynthesis bifunctional protein HisIE"/>
    <property type="match status" value="1"/>
</dbReference>
<evidence type="ECO:0000256" key="5">
    <source>
        <dbReference type="ARBA" id="ARBA00007731"/>
    </source>
</evidence>